<sequence length="159" mass="17326">MMPVSPLLMGLLGTVSVLATGVCLVLAALCKRHYVRPGHKHHHHHHHNHHAHGGGASETKHAPLEAMIGSDSVIVDGHYTGLLTVEPTGNEEPDGGKNGSVVEDTDPDIIKNQFERRSFNNLVKFYKPTEHRLEKANEYSYNTLNPSKSPQAGNSTVST</sequence>
<keyword evidence="2" id="KW-0732">Signal</keyword>
<comment type="caution">
    <text evidence="3">The sequence shown here is derived from an EMBL/GenBank/DDBJ whole genome shotgun (WGS) entry which is preliminary data.</text>
</comment>
<feature type="compositionally biased region" description="Basic residues" evidence="1">
    <location>
        <begin position="38"/>
        <end position="52"/>
    </location>
</feature>
<evidence type="ECO:0000313" key="3">
    <source>
        <dbReference type="EMBL" id="KAL3285906.1"/>
    </source>
</evidence>
<feature type="compositionally biased region" description="Polar residues" evidence="1">
    <location>
        <begin position="139"/>
        <end position="159"/>
    </location>
</feature>
<evidence type="ECO:0000256" key="2">
    <source>
        <dbReference type="SAM" id="SignalP"/>
    </source>
</evidence>
<feature type="region of interest" description="Disordered" evidence="1">
    <location>
        <begin position="86"/>
        <end position="107"/>
    </location>
</feature>
<protein>
    <submittedName>
        <fullName evidence="3">Uncharacterized protein</fullName>
    </submittedName>
</protein>
<evidence type="ECO:0000313" key="4">
    <source>
        <dbReference type="Proteomes" id="UP001516400"/>
    </source>
</evidence>
<gene>
    <name evidence="3" type="ORF">HHI36_000424</name>
</gene>
<reference evidence="3 4" key="1">
    <citation type="journal article" date="2021" name="BMC Biol.">
        <title>Horizontally acquired antibacterial genes associated with adaptive radiation of ladybird beetles.</title>
        <authorList>
            <person name="Li H.S."/>
            <person name="Tang X.F."/>
            <person name="Huang Y.H."/>
            <person name="Xu Z.Y."/>
            <person name="Chen M.L."/>
            <person name="Du X.Y."/>
            <person name="Qiu B.Y."/>
            <person name="Chen P.T."/>
            <person name="Zhang W."/>
            <person name="Slipinski A."/>
            <person name="Escalona H.E."/>
            <person name="Waterhouse R.M."/>
            <person name="Zwick A."/>
            <person name="Pang H."/>
        </authorList>
    </citation>
    <scope>NUCLEOTIDE SEQUENCE [LARGE SCALE GENOMIC DNA]</scope>
    <source>
        <strain evidence="3">SYSU2018</strain>
    </source>
</reference>
<dbReference type="Proteomes" id="UP001516400">
    <property type="component" value="Unassembled WGS sequence"/>
</dbReference>
<feature type="chain" id="PRO_5044775973" evidence="2">
    <location>
        <begin position="20"/>
        <end position="159"/>
    </location>
</feature>
<evidence type="ECO:0000256" key="1">
    <source>
        <dbReference type="SAM" id="MobiDB-lite"/>
    </source>
</evidence>
<feature type="region of interest" description="Disordered" evidence="1">
    <location>
        <begin position="38"/>
        <end position="58"/>
    </location>
</feature>
<feature type="region of interest" description="Disordered" evidence="1">
    <location>
        <begin position="137"/>
        <end position="159"/>
    </location>
</feature>
<keyword evidence="4" id="KW-1185">Reference proteome</keyword>
<name>A0ABD2P513_9CUCU</name>
<feature type="signal peptide" evidence="2">
    <location>
        <begin position="1"/>
        <end position="19"/>
    </location>
</feature>
<proteinExistence type="predicted"/>
<organism evidence="3 4">
    <name type="scientific">Cryptolaemus montrouzieri</name>
    <dbReference type="NCBI Taxonomy" id="559131"/>
    <lineage>
        <taxon>Eukaryota</taxon>
        <taxon>Metazoa</taxon>
        <taxon>Ecdysozoa</taxon>
        <taxon>Arthropoda</taxon>
        <taxon>Hexapoda</taxon>
        <taxon>Insecta</taxon>
        <taxon>Pterygota</taxon>
        <taxon>Neoptera</taxon>
        <taxon>Endopterygota</taxon>
        <taxon>Coleoptera</taxon>
        <taxon>Polyphaga</taxon>
        <taxon>Cucujiformia</taxon>
        <taxon>Coccinelloidea</taxon>
        <taxon>Coccinellidae</taxon>
        <taxon>Scymninae</taxon>
        <taxon>Scymnini</taxon>
        <taxon>Cryptolaemus</taxon>
    </lineage>
</organism>
<dbReference type="AlphaFoldDB" id="A0ABD2P513"/>
<accession>A0ABD2P513</accession>
<dbReference type="EMBL" id="JABFTP020000185">
    <property type="protein sequence ID" value="KAL3285906.1"/>
    <property type="molecule type" value="Genomic_DNA"/>
</dbReference>